<dbReference type="PROSITE" id="PS51257">
    <property type="entry name" value="PROKAR_LIPOPROTEIN"/>
    <property type="match status" value="1"/>
</dbReference>
<dbReference type="Proteomes" id="UP000291124">
    <property type="component" value="Chromosome"/>
</dbReference>
<organism evidence="2 3">
    <name type="scientific">Flavobacterium nackdongense</name>
    <dbReference type="NCBI Taxonomy" id="2547394"/>
    <lineage>
        <taxon>Bacteria</taxon>
        <taxon>Pseudomonadati</taxon>
        <taxon>Bacteroidota</taxon>
        <taxon>Flavobacteriia</taxon>
        <taxon>Flavobacteriales</taxon>
        <taxon>Flavobacteriaceae</taxon>
        <taxon>Flavobacterium</taxon>
    </lineage>
</organism>
<name>A0A4P6YCV4_9FLAO</name>
<feature type="domain" description="DUF6265" evidence="1">
    <location>
        <begin position="30"/>
        <end position="139"/>
    </location>
</feature>
<keyword evidence="3" id="KW-1185">Reference proteome</keyword>
<reference evidence="3" key="1">
    <citation type="submission" date="2019-03" db="EMBL/GenBank/DDBJ databases">
        <title>Flavobacterium sp.</title>
        <authorList>
            <person name="Kim H."/>
        </authorList>
    </citation>
    <scope>NUCLEOTIDE SEQUENCE [LARGE SCALE GENOMIC DNA]</scope>
    <source>
        <strain evidence="3">GS13</strain>
    </source>
</reference>
<protein>
    <recommendedName>
        <fullName evidence="1">DUF6265 domain-containing protein</fullName>
    </recommendedName>
</protein>
<dbReference type="InterPro" id="IPR046232">
    <property type="entry name" value="DUF6265"/>
</dbReference>
<evidence type="ECO:0000313" key="2">
    <source>
        <dbReference type="EMBL" id="QBN20098.1"/>
    </source>
</evidence>
<evidence type="ECO:0000313" key="3">
    <source>
        <dbReference type="Proteomes" id="UP000291124"/>
    </source>
</evidence>
<evidence type="ECO:0000259" key="1">
    <source>
        <dbReference type="Pfam" id="PF19780"/>
    </source>
</evidence>
<proteinExistence type="predicted"/>
<dbReference type="EMBL" id="CP037933">
    <property type="protein sequence ID" value="QBN20098.1"/>
    <property type="molecule type" value="Genomic_DNA"/>
</dbReference>
<dbReference type="OrthoDB" id="5382295at2"/>
<dbReference type="KEGG" id="fnk:E1750_15260"/>
<dbReference type="RefSeq" id="WP_133277600.1">
    <property type="nucleotide sequence ID" value="NZ_CP037933.1"/>
</dbReference>
<dbReference type="AlphaFoldDB" id="A0A4P6YCV4"/>
<accession>A0A4P6YCV4</accession>
<gene>
    <name evidence="2" type="ORF">E1750_15260</name>
</gene>
<dbReference type="Pfam" id="PF19780">
    <property type="entry name" value="DUF6265"/>
    <property type="match status" value="1"/>
</dbReference>
<sequence length="157" mass="18303">MKNVILALLVILTFASCQKSKEVSKIVGNDWLLGKWENKSDNGNLLETWKKLNDSVFIGESYYIREKDTLHSEKMELQQKGENLIYISTIKGQNNDQAITFKRNIEIEKQLVFENPKQDYPRKIVYKPIAKDRLFIEVSGIQQDKPSSVRYSMKKTE</sequence>